<dbReference type="RefSeq" id="WP_184173195.1">
    <property type="nucleotide sequence ID" value="NZ_BAABAG010000018.1"/>
</dbReference>
<keyword evidence="2 3" id="KW-0378">Hydrolase</keyword>
<dbReference type="InterPro" id="IPR029069">
    <property type="entry name" value="HotDog_dom_sf"/>
</dbReference>
<sequence length="324" mass="34757">MNPAGALALQFRADSFDHPGGLVDAGTVISWIEKAGYAVAASWAGTFVRARYMGHTQFRHSVPVDHRAVVQARVVHTDGADVHVQTRLLLPEVKDESGDPVVATSSLVVYSAEEDGARVTVPAWVPSTPGQIERDEQASRSTVARRAVERGMARLPFPSPGQAPEEMSTLAFLAPPSEATVGGTMNAGAILRWLDEAAAVCAARWTGHESVVAVFGGGVRFVRNILVGDLVRVDALLVNTTERSMQVALRVYAGRPTGVQPRLVAHSIAVMVDVSAEDKAQPVRQYVPESEGARSLQEAAVQLVRLRSEVGAAWTETRRSPESR</sequence>
<dbReference type="GO" id="GO:0006637">
    <property type="term" value="P:acyl-CoA metabolic process"/>
    <property type="evidence" value="ECO:0007669"/>
    <property type="project" value="TreeGrafter"/>
</dbReference>
<dbReference type="Proteomes" id="UP000567246">
    <property type="component" value="Unassembled WGS sequence"/>
</dbReference>
<dbReference type="InterPro" id="IPR040170">
    <property type="entry name" value="Cytosol_ACT"/>
</dbReference>
<feature type="domain" description="HotDog ACOT-type" evidence="4">
    <location>
        <begin position="164"/>
        <end position="277"/>
    </location>
</feature>
<feature type="domain" description="HotDog ACOT-type" evidence="4">
    <location>
        <begin position="1"/>
        <end position="116"/>
    </location>
</feature>
<dbReference type="Pfam" id="PF03061">
    <property type="entry name" value="4HBT"/>
    <property type="match status" value="1"/>
</dbReference>
<dbReference type="AlphaFoldDB" id="A0A7W9JKY9"/>
<evidence type="ECO:0000313" key="6">
    <source>
        <dbReference type="Proteomes" id="UP000567246"/>
    </source>
</evidence>
<comment type="similarity">
    <text evidence="1">Belongs to the acyl coenzyme A hydrolase family.</text>
</comment>
<dbReference type="PANTHER" id="PTHR11049">
    <property type="entry name" value="ACYL COENZYME A THIOESTER HYDROLASE"/>
    <property type="match status" value="1"/>
</dbReference>
<dbReference type="SUPFAM" id="SSF54637">
    <property type="entry name" value="Thioesterase/thiol ester dehydrase-isomerase"/>
    <property type="match status" value="2"/>
</dbReference>
<proteinExistence type="inferred from homology"/>
<evidence type="ECO:0000313" key="5">
    <source>
        <dbReference type="EMBL" id="MBB5849574.1"/>
    </source>
</evidence>
<dbReference type="InterPro" id="IPR006683">
    <property type="entry name" value="Thioestr_dom"/>
</dbReference>
<dbReference type="PROSITE" id="PS51770">
    <property type="entry name" value="HOTDOG_ACOT"/>
    <property type="match status" value="2"/>
</dbReference>
<comment type="caution">
    <text evidence="5">The sequence shown here is derived from an EMBL/GenBank/DDBJ whole genome shotgun (WGS) entry which is preliminary data.</text>
</comment>
<gene>
    <name evidence="5" type="ORF">HDA33_002138</name>
</gene>
<accession>A0A7W9JKY9</accession>
<evidence type="ECO:0000256" key="2">
    <source>
        <dbReference type="ARBA" id="ARBA00022801"/>
    </source>
</evidence>
<reference evidence="5 6" key="1">
    <citation type="submission" date="2020-08" db="EMBL/GenBank/DDBJ databases">
        <title>Sequencing the genomes of 1000 actinobacteria strains.</title>
        <authorList>
            <person name="Klenk H.-P."/>
        </authorList>
    </citation>
    <scope>NUCLEOTIDE SEQUENCE [LARGE SCALE GENOMIC DNA]</scope>
    <source>
        <strain evidence="5 6">DSM 17945</strain>
    </source>
</reference>
<name>A0A7W9JKY9_9MICC</name>
<organism evidence="5 6">
    <name type="scientific">Micrococcus endophyticus</name>
    <dbReference type="NCBI Taxonomy" id="455343"/>
    <lineage>
        <taxon>Bacteria</taxon>
        <taxon>Bacillati</taxon>
        <taxon>Actinomycetota</taxon>
        <taxon>Actinomycetes</taxon>
        <taxon>Micrococcales</taxon>
        <taxon>Micrococcaceae</taxon>
        <taxon>Micrococcus</taxon>
    </lineage>
</organism>
<dbReference type="CDD" id="cd03442">
    <property type="entry name" value="BFIT_BACH"/>
    <property type="match status" value="1"/>
</dbReference>
<dbReference type="EMBL" id="JACHMW010000001">
    <property type="protein sequence ID" value="MBB5849574.1"/>
    <property type="molecule type" value="Genomic_DNA"/>
</dbReference>
<dbReference type="Gene3D" id="3.10.129.10">
    <property type="entry name" value="Hotdog Thioesterase"/>
    <property type="match status" value="2"/>
</dbReference>
<protein>
    <submittedName>
        <fullName evidence="5">Acyl-CoA hydrolase</fullName>
    </submittedName>
</protein>
<evidence type="ECO:0000259" key="4">
    <source>
        <dbReference type="PROSITE" id="PS51770"/>
    </source>
</evidence>
<dbReference type="PANTHER" id="PTHR11049:SF16">
    <property type="entry name" value="PROTEIN VDLD"/>
    <property type="match status" value="1"/>
</dbReference>
<dbReference type="GO" id="GO:0052816">
    <property type="term" value="F:long-chain fatty acyl-CoA hydrolase activity"/>
    <property type="evidence" value="ECO:0007669"/>
    <property type="project" value="TreeGrafter"/>
</dbReference>
<evidence type="ECO:0000256" key="1">
    <source>
        <dbReference type="ARBA" id="ARBA00010458"/>
    </source>
</evidence>
<keyword evidence="6" id="KW-1185">Reference proteome</keyword>
<dbReference type="InterPro" id="IPR033120">
    <property type="entry name" value="HOTDOG_ACOT"/>
</dbReference>
<dbReference type="GO" id="GO:0005829">
    <property type="term" value="C:cytosol"/>
    <property type="evidence" value="ECO:0007669"/>
    <property type="project" value="TreeGrafter"/>
</dbReference>
<evidence type="ECO:0000256" key="3">
    <source>
        <dbReference type="PROSITE-ProRule" id="PRU01106"/>
    </source>
</evidence>